<protein>
    <submittedName>
        <fullName evidence="3">DUF222 domain-containing protein</fullName>
    </submittedName>
</protein>
<gene>
    <name evidence="3" type="ORF">FK268_14270</name>
</gene>
<name>A0A5C5RL66_9ACTN</name>
<dbReference type="CDD" id="cd00085">
    <property type="entry name" value="HNHc"/>
    <property type="match status" value="1"/>
</dbReference>
<accession>A0A5C5RL66</accession>
<dbReference type="EMBL" id="VIGV01000004">
    <property type="protein sequence ID" value="TWS23448.1"/>
    <property type="molecule type" value="Genomic_DNA"/>
</dbReference>
<reference evidence="3 4" key="1">
    <citation type="submission" date="2019-06" db="EMBL/GenBank/DDBJ databases">
        <authorList>
            <person name="Teng J.L.L."/>
            <person name="Lee H.H."/>
            <person name="Lau S.K.P."/>
            <person name="Woo P.C.Y."/>
        </authorList>
    </citation>
    <scope>NUCLEOTIDE SEQUENCE [LARGE SCALE GENOMIC DNA]</scope>
    <source>
        <strain evidence="3 4">HKU70</strain>
    </source>
</reference>
<dbReference type="InterPro" id="IPR003870">
    <property type="entry name" value="DUF222"/>
</dbReference>
<feature type="domain" description="DUF222" evidence="2">
    <location>
        <begin position="118"/>
        <end position="371"/>
    </location>
</feature>
<dbReference type="InterPro" id="IPR003615">
    <property type="entry name" value="HNH_nuc"/>
</dbReference>
<dbReference type="Pfam" id="PF02720">
    <property type="entry name" value="DUF222"/>
    <property type="match status" value="1"/>
</dbReference>
<organism evidence="3 4">
    <name type="scientific">Tsukamurella sputi</name>
    <dbReference type="NCBI Taxonomy" id="2591848"/>
    <lineage>
        <taxon>Bacteria</taxon>
        <taxon>Bacillati</taxon>
        <taxon>Actinomycetota</taxon>
        <taxon>Actinomycetes</taxon>
        <taxon>Mycobacteriales</taxon>
        <taxon>Tsukamurellaceae</taxon>
        <taxon>Tsukamurella</taxon>
    </lineage>
</organism>
<dbReference type="Proteomes" id="UP000319792">
    <property type="component" value="Unassembled WGS sequence"/>
</dbReference>
<evidence type="ECO:0000259" key="2">
    <source>
        <dbReference type="Pfam" id="PF02720"/>
    </source>
</evidence>
<feature type="compositionally biased region" description="Low complexity" evidence="1">
    <location>
        <begin position="391"/>
        <end position="404"/>
    </location>
</feature>
<proteinExistence type="predicted"/>
<feature type="region of interest" description="Disordered" evidence="1">
    <location>
        <begin position="380"/>
        <end position="440"/>
    </location>
</feature>
<reference evidence="3 4" key="2">
    <citation type="submission" date="2019-08" db="EMBL/GenBank/DDBJ databases">
        <title>Tsukamurella conjunctivitidis sp. nov., Tsukamurella assacharolytica sp. nov. and Tsukamurella sputae sp. nov. isolated from patients with conjunctivitis, bacteraemia (lymphoma) and respiratory infection (sputum) in Hong Kong.</title>
        <authorList>
            <person name="Fok K.M.N."/>
            <person name="Fong J.Y.H."/>
        </authorList>
    </citation>
    <scope>NUCLEOTIDE SEQUENCE [LARGE SCALE GENOMIC DNA]</scope>
    <source>
        <strain evidence="3 4">HKU70</strain>
    </source>
</reference>
<evidence type="ECO:0000313" key="4">
    <source>
        <dbReference type="Proteomes" id="UP000319792"/>
    </source>
</evidence>
<evidence type="ECO:0000256" key="1">
    <source>
        <dbReference type="SAM" id="MobiDB-lite"/>
    </source>
</evidence>
<keyword evidence="4" id="KW-1185">Reference proteome</keyword>
<dbReference type="AlphaFoldDB" id="A0A5C5RL66"/>
<evidence type="ECO:0000313" key="3">
    <source>
        <dbReference type="EMBL" id="TWS23448.1"/>
    </source>
</evidence>
<comment type="caution">
    <text evidence="3">The sequence shown here is derived from an EMBL/GenBank/DDBJ whole genome shotgun (WGS) entry which is preliminary data.</text>
</comment>
<sequence length="725" mass="77323">MTPSCSPALTSSRVLVTFCSCTIIEQVYDEDMNGSGALANLPEALLPPEFVEGVPGSAQLGPALLEQRRCENLAFCRTVSAVYALFRDRYGERESAFLSSDPMGGADFYAVRRELSAAYAAVKAEISVALRIGSTATETVIEQAVGFVERLPRVFALIGRGVLSPRGGMEALSRARALTGAQALEFDDQLAELLAEDPLSIVSVPALREAADRLVQDIDPVAAERRRRMAEDDRRLTVRPAEDGMAAAYALLTAHEGRELDVRVDGIAASVCDGDPRTAAQRRADGLMMLIRGFVTLGCWCEDEGCPVREARPAGDCGADDEGARVVVRYRTLIHVVVNEKTLADPGHTGSGFLMGHGPVTAQHARDLAARDDAVLRPFGVELPDTDDSGAATETPAAADAHPANDADDAAAVHPPPDAGVEREHLPVQPGRPAGSGPRSAWFRATGVDVARPAPSAVLVAARCCHAGPPVVDVADSASASVAEVIPSAHDSAPADAESPTEVQGRALPPATPDADGQSPATAPSGPVVSPRALVIAQGSSGYRFSADLTRYLAFVYPRCVFPFCTRPASRCQLDHSREYDHDAPARGGATSAVNGQPLCVPHHQLKTAGVWTDARMSDGRILWIGPTGQRVIVDPSRTVRALFPDLARVAWTAPTSTRIRKTSLPSGLTRLQREHQRRERLRAAHLRALDRERESLSAIDHRLETVLTGRDPAHHPPPDEPPPF</sequence>
<feature type="region of interest" description="Disordered" evidence="1">
    <location>
        <begin position="487"/>
        <end position="528"/>
    </location>
</feature>